<dbReference type="GO" id="GO:0005516">
    <property type="term" value="F:calmodulin binding"/>
    <property type="evidence" value="ECO:0007669"/>
    <property type="project" value="UniProtKB-KW"/>
</dbReference>
<comment type="cofactor">
    <cofactor evidence="1">
        <name>FMN</name>
        <dbReference type="ChEBI" id="CHEBI:58210"/>
    </cofactor>
</comment>
<dbReference type="Gene3D" id="1.20.990.10">
    <property type="entry name" value="NADPH-cytochrome p450 Reductase, Chain A, domain 3"/>
    <property type="match status" value="1"/>
</dbReference>
<dbReference type="SUPFAM" id="SSF50156">
    <property type="entry name" value="PDZ domain-like"/>
    <property type="match status" value="1"/>
</dbReference>
<evidence type="ECO:0000256" key="14">
    <source>
        <dbReference type="ARBA" id="ARBA00022843"/>
    </source>
</evidence>
<dbReference type="Gene3D" id="3.40.50.360">
    <property type="match status" value="1"/>
</dbReference>
<feature type="compositionally biased region" description="Polar residues" evidence="27">
    <location>
        <begin position="335"/>
        <end position="350"/>
    </location>
</feature>
<keyword evidence="13" id="KW-0274">FAD</keyword>
<dbReference type="CDD" id="cd00795">
    <property type="entry name" value="NOS_oxygenase_euk"/>
    <property type="match status" value="1"/>
</dbReference>
<dbReference type="Gene3D" id="3.90.1230.10">
    <property type="entry name" value="Nitric Oxide Synthase, Chain A, domain 3"/>
    <property type="match status" value="1"/>
</dbReference>
<evidence type="ECO:0000256" key="24">
    <source>
        <dbReference type="ARBA" id="ARBA00035211"/>
    </source>
</evidence>
<feature type="region of interest" description="Disordered" evidence="27">
    <location>
        <begin position="317"/>
        <end position="459"/>
    </location>
</feature>
<keyword evidence="11" id="KW-0288">FMN</keyword>
<evidence type="ECO:0000256" key="18">
    <source>
        <dbReference type="ARBA" id="ARBA00023004"/>
    </source>
</evidence>
<keyword evidence="9" id="KW-0349">Heme</keyword>
<dbReference type="Pfam" id="PF00595">
    <property type="entry name" value="PDZ"/>
    <property type="match status" value="1"/>
</dbReference>
<keyword evidence="12" id="KW-0479">Metal-binding</keyword>
<evidence type="ECO:0000256" key="26">
    <source>
        <dbReference type="ARBA" id="ARBA00047419"/>
    </source>
</evidence>
<feature type="region of interest" description="Disordered" evidence="27">
    <location>
        <begin position="158"/>
        <end position="215"/>
    </location>
</feature>
<dbReference type="Pfam" id="PF02898">
    <property type="entry name" value="NO_synthase"/>
    <property type="match status" value="1"/>
</dbReference>
<dbReference type="InterPro" id="IPR008254">
    <property type="entry name" value="Flavodoxin/NO_synth"/>
</dbReference>
<dbReference type="InterPro" id="IPR017938">
    <property type="entry name" value="Riboflavin_synthase-like_b-brl"/>
</dbReference>
<accession>C4TP54</accession>
<dbReference type="CDD" id="cd06708">
    <property type="entry name" value="PDZ_nNOS-like"/>
    <property type="match status" value="1"/>
</dbReference>
<comment type="cofactor">
    <cofactor evidence="3">
        <name>heme b</name>
        <dbReference type="ChEBI" id="CHEBI:60344"/>
    </cofactor>
</comment>
<dbReference type="SUPFAM" id="SSF56512">
    <property type="entry name" value="Nitric oxide (NO) synthase oxygenase domain"/>
    <property type="match status" value="1"/>
</dbReference>
<dbReference type="InterPro" id="IPR001709">
    <property type="entry name" value="Flavoprot_Pyr_Nucl_cyt_Rdtase"/>
</dbReference>
<evidence type="ECO:0000256" key="6">
    <source>
        <dbReference type="ARBA" id="ARBA00004552"/>
    </source>
</evidence>
<comment type="cofactor">
    <cofactor evidence="4">
        <name>FAD</name>
        <dbReference type="ChEBI" id="CHEBI:57692"/>
    </cofactor>
</comment>
<dbReference type="FunFam" id="3.90.1230.10:FF:000001">
    <property type="entry name" value="Nitric oxide synthase, brain"/>
    <property type="match status" value="1"/>
</dbReference>
<dbReference type="GO" id="GO:1903522">
    <property type="term" value="P:regulation of blood circulation"/>
    <property type="evidence" value="ECO:0007669"/>
    <property type="project" value="UniProtKB-ARBA"/>
</dbReference>
<dbReference type="FunFam" id="3.90.440.10:FF:000001">
    <property type="entry name" value="Endothelial nitric oxide synthase"/>
    <property type="match status" value="1"/>
</dbReference>
<dbReference type="PROSITE" id="PS50106">
    <property type="entry name" value="PDZ"/>
    <property type="match status" value="1"/>
</dbReference>
<dbReference type="InterPro" id="IPR044940">
    <property type="entry name" value="NOS_dom_2"/>
</dbReference>
<dbReference type="Gene3D" id="2.40.30.10">
    <property type="entry name" value="Translation factors"/>
    <property type="match status" value="1"/>
</dbReference>
<dbReference type="InterPro" id="IPR001478">
    <property type="entry name" value="PDZ"/>
</dbReference>
<dbReference type="EC" id="1.14.13.39" evidence="8"/>
<comment type="similarity">
    <text evidence="7">Belongs to the NOS family.</text>
</comment>
<dbReference type="SUPFAM" id="SSF63380">
    <property type="entry name" value="Riboflavin synthase domain-like"/>
    <property type="match status" value="1"/>
</dbReference>
<dbReference type="GO" id="GO:0046872">
    <property type="term" value="F:metal ion binding"/>
    <property type="evidence" value="ECO:0007669"/>
    <property type="project" value="UniProtKB-KW"/>
</dbReference>
<dbReference type="InterPro" id="IPR036034">
    <property type="entry name" value="PDZ_sf"/>
</dbReference>
<dbReference type="InterPro" id="IPR001094">
    <property type="entry name" value="Flavdoxin-like"/>
</dbReference>
<dbReference type="PANTHER" id="PTHR43410">
    <property type="entry name" value="NITRIC OXIDE SYNTHASE OXYGENASE"/>
    <property type="match status" value="1"/>
</dbReference>
<evidence type="ECO:0000256" key="2">
    <source>
        <dbReference type="ARBA" id="ARBA00001950"/>
    </source>
</evidence>
<dbReference type="InterPro" id="IPR001433">
    <property type="entry name" value="OxRdtase_FAD/NAD-bd"/>
</dbReference>
<keyword evidence="17" id="KW-0560">Oxidoreductase</keyword>
<feature type="domain" description="PDZ" evidence="28">
    <location>
        <begin position="16"/>
        <end position="98"/>
    </location>
</feature>
<keyword evidence="18" id="KW-0408">Iron</keyword>
<dbReference type="Gene3D" id="3.40.50.80">
    <property type="entry name" value="Nucleotide-binding domain of ferredoxin-NADP reductase (FNR) module"/>
    <property type="match status" value="1"/>
</dbReference>
<feature type="compositionally biased region" description="Basic and acidic residues" evidence="27">
    <location>
        <begin position="413"/>
        <end position="433"/>
    </location>
</feature>
<dbReference type="InterPro" id="IPR023173">
    <property type="entry name" value="NADPH_Cyt_P450_Rdtase_alpha"/>
</dbReference>
<dbReference type="Pfam" id="PF00667">
    <property type="entry name" value="FAD_binding_1"/>
    <property type="match status" value="1"/>
</dbReference>
<evidence type="ECO:0000256" key="19">
    <source>
        <dbReference type="ARBA" id="ARBA00029794"/>
    </source>
</evidence>
<evidence type="ECO:0000256" key="15">
    <source>
        <dbReference type="ARBA" id="ARBA00022857"/>
    </source>
</evidence>
<comment type="cofactor">
    <cofactor evidence="2">
        <name>(6R)-L-erythro-5,6,7,8-tetrahydrobiopterin</name>
        <dbReference type="ChEBI" id="CHEBI:59560"/>
    </cofactor>
</comment>
<evidence type="ECO:0000256" key="12">
    <source>
        <dbReference type="ARBA" id="ARBA00022723"/>
    </source>
</evidence>
<dbReference type="FunFam" id="3.40.50.80:FF:000003">
    <property type="entry name" value="Nitric oxide synthase"/>
    <property type="match status" value="1"/>
</dbReference>
<gene>
    <name evidence="31" type="primary">limNOS2</name>
</gene>
<evidence type="ECO:0000256" key="8">
    <source>
        <dbReference type="ARBA" id="ARBA00012989"/>
    </source>
</evidence>
<evidence type="ECO:0000256" key="21">
    <source>
        <dbReference type="ARBA" id="ARBA00031302"/>
    </source>
</evidence>
<dbReference type="PROSITE" id="PS51384">
    <property type="entry name" value="FAD_FR"/>
    <property type="match status" value="1"/>
</dbReference>
<organism evidence="31">
    <name type="scientific">Ambigolimax valentianus</name>
    <dbReference type="NCBI Taxonomy" id="1338344"/>
    <lineage>
        <taxon>Eukaryota</taxon>
        <taxon>Metazoa</taxon>
        <taxon>Spiralia</taxon>
        <taxon>Lophotrochozoa</taxon>
        <taxon>Mollusca</taxon>
        <taxon>Gastropoda</taxon>
        <taxon>Heterobranchia</taxon>
        <taxon>Euthyneura</taxon>
        <taxon>Panpulmonata</taxon>
        <taxon>Eupulmonata</taxon>
        <taxon>Stylommatophora</taxon>
        <taxon>Helicina</taxon>
        <taxon>Limacoidea</taxon>
        <taxon>Limacidae</taxon>
        <taxon>Ambigolimax</taxon>
    </lineage>
</organism>
<dbReference type="GO" id="GO:0006809">
    <property type="term" value="P:nitric oxide biosynthetic process"/>
    <property type="evidence" value="ECO:0007669"/>
    <property type="project" value="InterPro"/>
</dbReference>
<dbReference type="SMART" id="SM00228">
    <property type="entry name" value="PDZ"/>
    <property type="match status" value="1"/>
</dbReference>
<dbReference type="SUPFAM" id="SSF52343">
    <property type="entry name" value="Ferredoxin reductase-like, C-terminal NADP-linked domain"/>
    <property type="match status" value="1"/>
</dbReference>
<dbReference type="GO" id="GO:0043197">
    <property type="term" value="C:dendritic spine"/>
    <property type="evidence" value="ECO:0007669"/>
    <property type="project" value="UniProtKB-SubCell"/>
</dbReference>
<dbReference type="Pfam" id="PF00258">
    <property type="entry name" value="Flavodoxin_1"/>
    <property type="match status" value="1"/>
</dbReference>
<reference evidence="31" key="1">
    <citation type="journal article" date="2009" name="Biochem. Biophys. Res. Commun.">
        <title>A novel nitric oxide synthase expressed specifically in the olfactory center.</title>
        <authorList>
            <person name="Matsuo R."/>
            <person name="Ito E."/>
        </authorList>
    </citation>
    <scope>NUCLEOTIDE SEQUENCE</scope>
</reference>
<evidence type="ECO:0000256" key="9">
    <source>
        <dbReference type="ARBA" id="ARBA00022617"/>
    </source>
</evidence>
<evidence type="ECO:0000256" key="25">
    <source>
        <dbReference type="ARBA" id="ARBA00035474"/>
    </source>
</evidence>
<dbReference type="InterPro" id="IPR036119">
    <property type="entry name" value="NOS_N_sf"/>
</dbReference>
<dbReference type="FunFam" id="1.20.990.10:FF:000002">
    <property type="entry name" value="Nitric oxide synthase"/>
    <property type="match status" value="1"/>
</dbReference>
<evidence type="ECO:0000256" key="10">
    <source>
        <dbReference type="ARBA" id="ARBA00022630"/>
    </source>
</evidence>
<evidence type="ECO:0000259" key="29">
    <source>
        <dbReference type="PROSITE" id="PS50902"/>
    </source>
</evidence>
<proteinExistence type="evidence at transcript level"/>
<evidence type="ECO:0000313" key="31">
    <source>
        <dbReference type="EMBL" id="BAH70357.1"/>
    </source>
</evidence>
<dbReference type="GO" id="GO:0004517">
    <property type="term" value="F:nitric-oxide synthase activity"/>
    <property type="evidence" value="ECO:0007669"/>
    <property type="project" value="UniProtKB-EC"/>
</dbReference>
<keyword evidence="14" id="KW-0832">Ubl conjugation</keyword>
<evidence type="ECO:0000259" key="30">
    <source>
        <dbReference type="PROSITE" id="PS51384"/>
    </source>
</evidence>
<name>C4TP54_9EUPU</name>
<feature type="compositionally biased region" description="Basic and acidic residues" evidence="27">
    <location>
        <begin position="158"/>
        <end position="175"/>
    </location>
</feature>
<dbReference type="Pfam" id="PF00175">
    <property type="entry name" value="NAD_binding_1"/>
    <property type="match status" value="1"/>
</dbReference>
<dbReference type="GO" id="GO:0010181">
    <property type="term" value="F:FMN binding"/>
    <property type="evidence" value="ECO:0007669"/>
    <property type="project" value="InterPro"/>
</dbReference>
<dbReference type="InterPro" id="IPR004030">
    <property type="entry name" value="NOS_N"/>
</dbReference>
<dbReference type="GO" id="GO:0042383">
    <property type="term" value="C:sarcolemma"/>
    <property type="evidence" value="ECO:0007669"/>
    <property type="project" value="UniProtKB-SubCell"/>
</dbReference>
<dbReference type="Gene3D" id="3.90.340.10">
    <property type="entry name" value="Nitric Oxide Synthase, Chain A, domain 1"/>
    <property type="match status" value="1"/>
</dbReference>
<comment type="subcellular location">
    <subcellularLocation>
        <location evidence="5">Cell membrane</location>
        <location evidence="5">Sarcolemma</location>
        <topology evidence="5">Peripheral membrane protein</topology>
    </subcellularLocation>
    <subcellularLocation>
        <location evidence="6">Cell projection</location>
        <location evidence="6">Dendritic spine</location>
    </subcellularLocation>
</comment>
<evidence type="ECO:0000256" key="23">
    <source>
        <dbReference type="ARBA" id="ARBA00032538"/>
    </source>
</evidence>
<evidence type="ECO:0000256" key="1">
    <source>
        <dbReference type="ARBA" id="ARBA00001917"/>
    </source>
</evidence>
<keyword evidence="16" id="KW-0112">Calmodulin-binding</keyword>
<dbReference type="PANTHER" id="PTHR43410:SF1">
    <property type="entry name" value="NITRIC OXIDE SYNTHASE"/>
    <property type="match status" value="1"/>
</dbReference>
<feature type="region of interest" description="Disordered" evidence="27">
    <location>
        <begin position="242"/>
        <end position="289"/>
    </location>
</feature>
<dbReference type="Gene3D" id="3.90.440.10">
    <property type="entry name" value="Nitric Oxide Synthase,Heme Domain,Chain A domain 2"/>
    <property type="match status" value="1"/>
</dbReference>
<sequence>MPSTTSSSELPPNTIRVKLIKQKHAGLGFLVKQRTLKPFVLVASIVKGGVAEESGLVQIGDIILRINDVDLTDMSYPSAIEVLKAVPIDTPVVLLLRGPEGYTTYLQTTFMENGVPRTVRVTKVLHDSIMGRIKKTFSGSSGQISPVKGLKRLCNGELDGRNKKGEDDITDKDADSTGGGDDNTNVVSVEELADPPSRQPIRPESGGQDKKPALNGEAVTGVASPLSGEASKFLFRNEGRVDSEEETVLDNGTVGSPKIVLTSPKSKDGSKPGPMPRAQTFDSGVGDSCRSPCQKKSIEIIQTDDVITVVVKGDLTVHSEDTSSTDPNTPKKFIISSTKHSQPPLSSSTNLRHEPIDFPAHAETAFNPPNSSLSRNSSRKKSGRASPNTCGRVSPGGGRGGRSPATSPTKHPKSSDTNDEDNGRVGRGSEKRRATSPALGRRKSTDRRGSVASTGMTSPKRFVRVKNMLDDKTYRTLYTRRSSRQFLVTQTGAWVPSCPCSSSAPGNTRTTEDLLIHAKDFIDQYYTSIKRNNTQSHHNRWTEIQESVDQHGTYDLTSAELNFGAKQAWRNAPRCIGRIQWSKLQVFDARHILTARSMFEALCNHIKYGTNKGSLRSAITIFPHRKANRRDFGVWNAQLIRYAGYRAEDGAVTGDPANVEFTEQCVKLGWKPRYGQFDILPLVLSAAGSDPEWFDIPHDLVLEVNIKHPKYPWFADLGLKWYALPAVSGMLFDCGGLEFPACPFNGWYMGTEIGARNFCDTSRYNMLETIATNMGLDIMKNASLWKDRAMVECNVAVLHSYQANGVTITDHHSASESFIKHMENEQKLRGGCPGDWVWVVPPLGGSLLEVFHQELLLYKLKPSYEYQDEAWKTHVWKKDREKLATVAKTKRKIGFKELARAVKFSAKLMGKASARRVKCVILYATETGKSEKFANTLTAIFKHAFDAKVMCMPDYDIISLEHESLVLVVASTFGNGDPPENGDAFAINLFDMKSADLPPNGDHSGSRTHSSYVRLSISSDKGEKNDANNGDSLVSIKGPLGNVRFSVFALGSKAYPHFAAFGHYIHDVLHDLGAECIFPIGTGDELCAQEQSFRLWAEGVFTAACETFCLGDDVNIYEATGALNSDHSWTPNKFRLTLVDNAKDLNICDALTSFHGKTVVPCILSERIQLQEESSDRQTILIKLNTQGSSELLYVPGDHVGVFLANPKELVDGVLARLHNSPPPDQIVKAEYLSEVSTPLGTKKTWTQIEKMPTCSMRLAFTQFLDLTTPPSQSLLSLLATQATRDSDREKLELLATDATAYEKWRYELSPNMLEVLDQFSSLKVLPTLLMTQLPHLLQRYYSISSSPLMFPGEVHATIDVVKFRTQDGAGPIHEGVCSGWLNRCDVGTVVPCLVRTAQSFHMPEDKSLPIIMVGPGTGIAPFRSFWQERCIDLEMYRDQKNWGEMVLYFGCRTSTQDNIYKQELDEYSANHVLTKFYVALSREPNTPKVYVQDILYSRAPEVYDAIVKKGGHFYVCGDVAMAHDVTRTLETLLKEQGDIPLDSATIIVDGLRDANRFHEDIFGVNVRKPGDLAELSKDRSVRALQYLNAISKPDKPDALKEIAVCIKSTEETGDE</sequence>
<evidence type="ECO:0000256" key="17">
    <source>
        <dbReference type="ARBA" id="ARBA00023002"/>
    </source>
</evidence>
<keyword evidence="10" id="KW-0285">Flavoprotein</keyword>
<protein>
    <recommendedName>
        <fullName evidence="24">Nitric oxide synthase 1</fullName>
        <ecNumber evidence="8">1.14.13.39</ecNumber>
    </recommendedName>
    <alternativeName>
        <fullName evidence="19">Constitutive NOS</fullName>
    </alternativeName>
    <alternativeName>
        <fullName evidence="21">NC-NOS</fullName>
    </alternativeName>
    <alternativeName>
        <fullName evidence="20">NOS type I</fullName>
    </alternativeName>
    <alternativeName>
        <fullName evidence="22">Neuronal NOS</fullName>
    </alternativeName>
    <alternativeName>
        <fullName evidence="25">Nitric oxide synthase, brain</fullName>
    </alternativeName>
    <alternativeName>
        <fullName evidence="23">Peptidyl-cysteine S-nitrosylase NOS1</fullName>
    </alternativeName>
</protein>
<keyword evidence="15" id="KW-0521">NADP</keyword>
<evidence type="ECO:0000256" key="11">
    <source>
        <dbReference type="ARBA" id="ARBA00022643"/>
    </source>
</evidence>
<dbReference type="PROSITE" id="PS50902">
    <property type="entry name" value="FLAVODOXIN_LIKE"/>
    <property type="match status" value="1"/>
</dbReference>
<dbReference type="SUPFAM" id="SSF52218">
    <property type="entry name" value="Flavoproteins"/>
    <property type="match status" value="1"/>
</dbReference>
<dbReference type="PRINTS" id="PR00371">
    <property type="entry name" value="FPNCR"/>
</dbReference>
<dbReference type="InterPro" id="IPR039261">
    <property type="entry name" value="FNR_nucleotide-bd"/>
</dbReference>
<evidence type="ECO:0000256" key="4">
    <source>
        <dbReference type="ARBA" id="ARBA00001974"/>
    </source>
</evidence>
<dbReference type="InterPro" id="IPR029039">
    <property type="entry name" value="Flavoprotein-like_sf"/>
</dbReference>
<evidence type="ECO:0000256" key="20">
    <source>
        <dbReference type="ARBA" id="ARBA00029891"/>
    </source>
</evidence>
<dbReference type="InterPro" id="IPR050607">
    <property type="entry name" value="NOS"/>
</dbReference>
<evidence type="ECO:0000256" key="13">
    <source>
        <dbReference type="ARBA" id="ARBA00022827"/>
    </source>
</evidence>
<feature type="domain" description="FAD-binding FR-type" evidence="30">
    <location>
        <begin position="1157"/>
        <end position="1404"/>
    </location>
</feature>
<evidence type="ECO:0000256" key="27">
    <source>
        <dbReference type="SAM" id="MobiDB-lite"/>
    </source>
</evidence>
<dbReference type="PROSITE" id="PS60001">
    <property type="entry name" value="NOS"/>
    <property type="match status" value="1"/>
</dbReference>
<evidence type="ECO:0000256" key="3">
    <source>
        <dbReference type="ARBA" id="ARBA00001970"/>
    </source>
</evidence>
<evidence type="ECO:0000259" key="28">
    <source>
        <dbReference type="PROSITE" id="PS50106"/>
    </source>
</evidence>
<dbReference type="PRINTS" id="PR00369">
    <property type="entry name" value="FLAVODOXIN"/>
</dbReference>
<dbReference type="InterPro" id="IPR044943">
    <property type="entry name" value="NOS_dom_1"/>
</dbReference>
<dbReference type="InterPro" id="IPR017927">
    <property type="entry name" value="FAD-bd_FR_type"/>
</dbReference>
<dbReference type="InterPro" id="IPR003097">
    <property type="entry name" value="CysJ-like_FAD-binding"/>
</dbReference>
<evidence type="ECO:0000256" key="22">
    <source>
        <dbReference type="ARBA" id="ARBA00031374"/>
    </source>
</evidence>
<dbReference type="InterPro" id="IPR044944">
    <property type="entry name" value="NOS_dom_3"/>
</dbReference>
<evidence type="ECO:0000256" key="7">
    <source>
        <dbReference type="ARBA" id="ARBA00006267"/>
    </source>
</evidence>
<feature type="domain" description="Flavodoxin-like" evidence="29">
    <location>
        <begin position="919"/>
        <end position="1101"/>
    </location>
</feature>
<evidence type="ECO:0000256" key="5">
    <source>
        <dbReference type="ARBA" id="ARBA00004468"/>
    </source>
</evidence>
<evidence type="ECO:0000256" key="16">
    <source>
        <dbReference type="ARBA" id="ARBA00022860"/>
    </source>
</evidence>
<dbReference type="Gene3D" id="2.30.42.10">
    <property type="match status" value="1"/>
</dbReference>
<dbReference type="EMBL" id="AB506804">
    <property type="protein sequence ID" value="BAH70357.1"/>
    <property type="molecule type" value="mRNA"/>
</dbReference>
<comment type="catalytic activity">
    <reaction evidence="26">
        <text>2 L-arginine + 3 NADPH + 4 O2 + H(+) = 2 L-citrulline + 2 nitric oxide + 3 NADP(+) + 4 H2O</text>
        <dbReference type="Rhea" id="RHEA:19897"/>
        <dbReference type="ChEBI" id="CHEBI:15377"/>
        <dbReference type="ChEBI" id="CHEBI:15378"/>
        <dbReference type="ChEBI" id="CHEBI:15379"/>
        <dbReference type="ChEBI" id="CHEBI:16480"/>
        <dbReference type="ChEBI" id="CHEBI:32682"/>
        <dbReference type="ChEBI" id="CHEBI:57743"/>
        <dbReference type="ChEBI" id="CHEBI:57783"/>
        <dbReference type="ChEBI" id="CHEBI:58349"/>
        <dbReference type="EC" id="1.14.13.39"/>
    </reaction>
    <physiologicalReaction direction="left-to-right" evidence="26">
        <dbReference type="Rhea" id="RHEA:19898"/>
    </physiologicalReaction>
</comment>